<gene>
    <name evidence="1" type="ORF">mRhiFer1_009575</name>
</gene>
<comment type="caution">
    <text evidence="1">The sequence shown here is derived from an EMBL/GenBank/DDBJ whole genome shotgun (WGS) entry which is preliminary data.</text>
</comment>
<name>A0A7J7ZQ16_RHIFE</name>
<dbReference type="EMBL" id="JACAGC010000003">
    <property type="protein sequence ID" value="KAF6376382.1"/>
    <property type="molecule type" value="Genomic_DNA"/>
</dbReference>
<organism evidence="1 2">
    <name type="scientific">Rhinolophus ferrumequinum</name>
    <name type="common">Greater horseshoe bat</name>
    <dbReference type="NCBI Taxonomy" id="59479"/>
    <lineage>
        <taxon>Eukaryota</taxon>
        <taxon>Metazoa</taxon>
        <taxon>Chordata</taxon>
        <taxon>Craniata</taxon>
        <taxon>Vertebrata</taxon>
        <taxon>Euteleostomi</taxon>
        <taxon>Mammalia</taxon>
        <taxon>Eutheria</taxon>
        <taxon>Laurasiatheria</taxon>
        <taxon>Chiroptera</taxon>
        <taxon>Yinpterochiroptera</taxon>
        <taxon>Rhinolophoidea</taxon>
        <taxon>Rhinolophidae</taxon>
        <taxon>Rhinolophinae</taxon>
        <taxon>Rhinolophus</taxon>
    </lineage>
</organism>
<reference evidence="1 2" key="1">
    <citation type="journal article" date="2020" name="Nature">
        <title>Six reference-quality genomes reveal evolution of bat adaptations.</title>
        <authorList>
            <person name="Jebb D."/>
            <person name="Huang Z."/>
            <person name="Pippel M."/>
            <person name="Hughes G.M."/>
            <person name="Lavrichenko K."/>
            <person name="Devanna P."/>
            <person name="Winkler S."/>
            <person name="Jermiin L.S."/>
            <person name="Skirmuntt E.C."/>
            <person name="Katzourakis A."/>
            <person name="Burkitt-Gray L."/>
            <person name="Ray D.A."/>
            <person name="Sullivan K.A.M."/>
            <person name="Roscito J.G."/>
            <person name="Kirilenko B.M."/>
            <person name="Davalos L.M."/>
            <person name="Corthals A.P."/>
            <person name="Power M.L."/>
            <person name="Jones G."/>
            <person name="Ransome R.D."/>
            <person name="Dechmann D.K.N."/>
            <person name="Locatelli A.G."/>
            <person name="Puechmaille S.J."/>
            <person name="Fedrigo O."/>
            <person name="Jarvis E.D."/>
            <person name="Hiller M."/>
            <person name="Vernes S.C."/>
            <person name="Myers E.W."/>
            <person name="Teeling E.C."/>
        </authorList>
    </citation>
    <scope>NUCLEOTIDE SEQUENCE [LARGE SCALE GENOMIC DNA]</scope>
    <source>
        <strain evidence="1">MRhiFer1</strain>
        <tissue evidence="1">Lung</tissue>
    </source>
</reference>
<accession>A0A7J7ZQ16</accession>
<evidence type="ECO:0000313" key="1">
    <source>
        <dbReference type="EMBL" id="KAF6376382.1"/>
    </source>
</evidence>
<dbReference type="AlphaFoldDB" id="A0A7J7ZQ16"/>
<proteinExistence type="predicted"/>
<protein>
    <submittedName>
        <fullName evidence="1">Uncharacterized protein</fullName>
    </submittedName>
</protein>
<sequence>MMKEGLLGQEPESLDLRNSFAICELLSLTNYLFIQQVSVGHQLCACIALNAAGAMVKKITPSQTPHGSYNIKERSFAVKGYIVNISGFAGHAISISTTQQCSCSAKVVIDNTETNGRGCVPITPFTYKNRR</sequence>
<dbReference type="Proteomes" id="UP000585614">
    <property type="component" value="Unassembled WGS sequence"/>
</dbReference>
<evidence type="ECO:0000313" key="2">
    <source>
        <dbReference type="Proteomes" id="UP000585614"/>
    </source>
</evidence>